<keyword evidence="2" id="KW-1185">Reference proteome</keyword>
<accession>A0A5A8F416</accession>
<evidence type="ECO:0000313" key="2">
    <source>
        <dbReference type="Proteomes" id="UP000322876"/>
    </source>
</evidence>
<name>A0A5A8F416_9BACT</name>
<gene>
    <name evidence="1" type="ORF">FHQ18_08555</name>
</gene>
<comment type="caution">
    <text evidence="1">The sequence shown here is derived from an EMBL/GenBank/DDBJ whole genome shotgun (WGS) entry which is preliminary data.</text>
</comment>
<dbReference type="Proteomes" id="UP000322876">
    <property type="component" value="Unassembled WGS sequence"/>
</dbReference>
<dbReference type="AlphaFoldDB" id="A0A5A8F416"/>
<organism evidence="1 2">
    <name type="scientific">Deferribacter autotrophicus</name>
    <dbReference type="NCBI Taxonomy" id="500465"/>
    <lineage>
        <taxon>Bacteria</taxon>
        <taxon>Pseudomonadati</taxon>
        <taxon>Deferribacterota</taxon>
        <taxon>Deferribacteres</taxon>
        <taxon>Deferribacterales</taxon>
        <taxon>Deferribacteraceae</taxon>
        <taxon>Deferribacter</taxon>
    </lineage>
</organism>
<dbReference type="EMBL" id="VFJB01000006">
    <property type="protein sequence ID" value="KAA0257783.1"/>
    <property type="molecule type" value="Genomic_DNA"/>
</dbReference>
<protein>
    <submittedName>
        <fullName evidence="1">Uncharacterized protein</fullName>
    </submittedName>
</protein>
<sequence length="60" mass="7029">MIIFVVFYSHLAIDKELAGKIIKKESDKNLKNSYNHHYFLPINIFAHPKRGLSPDVLKYI</sequence>
<proteinExistence type="predicted"/>
<reference evidence="1 2" key="1">
    <citation type="submission" date="2019-06" db="EMBL/GenBank/DDBJ databases">
        <title>Genomic insights into carbon and energy metabolism of Deferribacter autotrophicus revealed new metabolic traits in the phylum Deferribacteres.</title>
        <authorList>
            <person name="Slobodkin A.I."/>
            <person name="Slobodkina G.B."/>
            <person name="Allioux M."/>
            <person name="Alain K."/>
            <person name="Jebbar M."/>
            <person name="Shadrin V."/>
            <person name="Kublanov I.V."/>
            <person name="Toshchakov S.V."/>
            <person name="Bonch-Osmolovskaya E.A."/>
        </authorList>
    </citation>
    <scope>NUCLEOTIDE SEQUENCE [LARGE SCALE GENOMIC DNA]</scope>
    <source>
        <strain evidence="1 2">SL50</strain>
    </source>
</reference>
<evidence type="ECO:0000313" key="1">
    <source>
        <dbReference type="EMBL" id="KAA0257783.1"/>
    </source>
</evidence>
<dbReference type="RefSeq" id="WP_149266756.1">
    <property type="nucleotide sequence ID" value="NZ_VFJB01000006.1"/>
</dbReference>